<organism evidence="2 3">
    <name type="scientific">Egicoccus halophilus</name>
    <dbReference type="NCBI Taxonomy" id="1670830"/>
    <lineage>
        <taxon>Bacteria</taxon>
        <taxon>Bacillati</taxon>
        <taxon>Actinomycetota</taxon>
        <taxon>Nitriliruptoria</taxon>
        <taxon>Egicoccales</taxon>
        <taxon>Egicoccaceae</taxon>
        <taxon>Egicoccus</taxon>
    </lineage>
</organism>
<proteinExistence type="predicted"/>
<feature type="region of interest" description="Disordered" evidence="1">
    <location>
        <begin position="48"/>
        <end position="70"/>
    </location>
</feature>
<dbReference type="AlphaFoldDB" id="A0A8J3EW91"/>
<evidence type="ECO:0000256" key="1">
    <source>
        <dbReference type="SAM" id="MobiDB-lite"/>
    </source>
</evidence>
<feature type="compositionally biased region" description="Acidic residues" evidence="1">
    <location>
        <begin position="8"/>
        <end position="18"/>
    </location>
</feature>
<comment type="caution">
    <text evidence="2">The sequence shown here is derived from an EMBL/GenBank/DDBJ whole genome shotgun (WGS) entry which is preliminary data.</text>
</comment>
<evidence type="ECO:0000313" key="2">
    <source>
        <dbReference type="EMBL" id="GGI03043.1"/>
    </source>
</evidence>
<dbReference type="PROSITE" id="PS51318">
    <property type="entry name" value="TAT"/>
    <property type="match status" value="1"/>
</dbReference>
<keyword evidence="3" id="KW-1185">Reference proteome</keyword>
<reference evidence="2" key="1">
    <citation type="journal article" date="2014" name="Int. J. Syst. Evol. Microbiol.">
        <title>Complete genome sequence of Corynebacterium casei LMG S-19264T (=DSM 44701T), isolated from a smear-ripened cheese.</title>
        <authorList>
            <consortium name="US DOE Joint Genome Institute (JGI-PGF)"/>
            <person name="Walter F."/>
            <person name="Albersmeier A."/>
            <person name="Kalinowski J."/>
            <person name="Ruckert C."/>
        </authorList>
    </citation>
    <scope>NUCLEOTIDE SEQUENCE</scope>
    <source>
        <strain evidence="2">CGMCC 1.14988</strain>
    </source>
</reference>
<reference evidence="2" key="2">
    <citation type="submission" date="2020-09" db="EMBL/GenBank/DDBJ databases">
        <authorList>
            <person name="Sun Q."/>
            <person name="Zhou Y."/>
        </authorList>
    </citation>
    <scope>NUCLEOTIDE SEQUENCE</scope>
    <source>
        <strain evidence="2">CGMCC 1.14988</strain>
    </source>
</reference>
<evidence type="ECO:0008006" key="4">
    <source>
        <dbReference type="Google" id="ProtNLM"/>
    </source>
</evidence>
<feature type="region of interest" description="Disordered" evidence="1">
    <location>
        <begin position="1"/>
        <end position="26"/>
    </location>
</feature>
<dbReference type="Proteomes" id="UP000650511">
    <property type="component" value="Unassembled WGS sequence"/>
</dbReference>
<accession>A0A8J3EW91</accession>
<dbReference type="EMBL" id="BMHA01000001">
    <property type="protein sequence ID" value="GGI03043.1"/>
    <property type="molecule type" value="Genomic_DNA"/>
</dbReference>
<sequence length="316" mass="34301">MRTRDAGPEADDGNEDAAGESSSRLSRRSFLAVTGTLATAAVVPGCTTDRGAVDQVPREGPSAVPQPGVQVPEATGAATRFLNPDQYAILEAIAARIIPGDEDDPGAVQAGCVDYIDRLLATHEGYPERTYTMGPFARGYEGDEEPPAEDGIIWVPADELERYGWQAGQTPRDLYRMGLARFQELVAARHAGASFVDLSEDEQDAILEAIEDNEDDDVDEIFDPLPADTFFDLVHGHVVEGFLADPMYGGNQDMVGWRLVGFPGAQRAYSPEEMLDPNFNRPPQSLAMLPMLHGAHRDDTQALGSVRRRHPNGPID</sequence>
<gene>
    <name evidence="2" type="ORF">GCM10011354_02420</name>
</gene>
<evidence type="ECO:0000313" key="3">
    <source>
        <dbReference type="Proteomes" id="UP000650511"/>
    </source>
</evidence>
<dbReference type="InterPro" id="IPR027056">
    <property type="entry name" value="Gluconate_2DH_su3"/>
</dbReference>
<dbReference type="InterPro" id="IPR006311">
    <property type="entry name" value="TAT_signal"/>
</dbReference>
<protein>
    <recommendedName>
        <fullName evidence="4">Gluconate 2-dehydrogenase gamma chain</fullName>
    </recommendedName>
</protein>
<dbReference type="Pfam" id="PF13618">
    <property type="entry name" value="Gluconate_2-dh3"/>
    <property type="match status" value="1"/>
</dbReference>
<name>A0A8J3EW91_9ACTN</name>